<sequence length="162" mass="17241">MKLLGSGLISPNGDGKHINDGSLGLITTLGTRLRRSLKRLGVDSYAGKLIRDQHLELCIHRGGLFGQQIAHFRTAPSRNLIRVPPQPLLAQPVAVVLSGGPEDLLEVVLAGREPALPLLLELARQFLAGADVGGHLRELGQGRGYGRHAAIRIGPPHVVGFA</sequence>
<reference evidence="1 2" key="1">
    <citation type="submission" date="2023-01" db="EMBL/GenBank/DDBJ databases">
        <title>Analysis of 21 Apiospora genomes using comparative genomics revels a genus with tremendous synthesis potential of carbohydrate active enzymes and secondary metabolites.</title>
        <authorList>
            <person name="Sorensen T."/>
        </authorList>
    </citation>
    <scope>NUCLEOTIDE SEQUENCE [LARGE SCALE GENOMIC DNA]</scope>
    <source>
        <strain evidence="1 2">CBS 20057</strain>
    </source>
</reference>
<gene>
    <name evidence="1" type="ORF">PG991_006160</name>
</gene>
<dbReference type="EMBL" id="JAQQWI010000007">
    <property type="protein sequence ID" value="KAK8029104.1"/>
    <property type="molecule type" value="Genomic_DNA"/>
</dbReference>
<keyword evidence="2" id="KW-1185">Reference proteome</keyword>
<dbReference type="Proteomes" id="UP001396898">
    <property type="component" value="Unassembled WGS sequence"/>
</dbReference>
<protein>
    <submittedName>
        <fullName evidence="1">Uncharacterized protein</fullName>
    </submittedName>
</protein>
<comment type="caution">
    <text evidence="1">The sequence shown here is derived from an EMBL/GenBank/DDBJ whole genome shotgun (WGS) entry which is preliminary data.</text>
</comment>
<organism evidence="1 2">
    <name type="scientific">Apiospora marii</name>
    <dbReference type="NCBI Taxonomy" id="335849"/>
    <lineage>
        <taxon>Eukaryota</taxon>
        <taxon>Fungi</taxon>
        <taxon>Dikarya</taxon>
        <taxon>Ascomycota</taxon>
        <taxon>Pezizomycotina</taxon>
        <taxon>Sordariomycetes</taxon>
        <taxon>Xylariomycetidae</taxon>
        <taxon>Amphisphaeriales</taxon>
        <taxon>Apiosporaceae</taxon>
        <taxon>Apiospora</taxon>
    </lineage>
</organism>
<evidence type="ECO:0000313" key="1">
    <source>
        <dbReference type="EMBL" id="KAK8029104.1"/>
    </source>
</evidence>
<accession>A0ABR1SB95</accession>
<name>A0ABR1SB95_9PEZI</name>
<proteinExistence type="predicted"/>
<evidence type="ECO:0000313" key="2">
    <source>
        <dbReference type="Proteomes" id="UP001396898"/>
    </source>
</evidence>